<comment type="caution">
    <text evidence="2">The sequence shown here is derived from an EMBL/GenBank/DDBJ whole genome shotgun (WGS) entry which is preliminary data.</text>
</comment>
<evidence type="ECO:0000256" key="1">
    <source>
        <dbReference type="SAM" id="Phobius"/>
    </source>
</evidence>
<dbReference type="InterPro" id="IPR006938">
    <property type="entry name" value="DUF624"/>
</dbReference>
<name>A0ABW4MSY1_9BACI</name>
<keyword evidence="1" id="KW-0812">Transmembrane</keyword>
<organism evidence="2 3">
    <name type="scientific">Fredinandcohnia salidurans</name>
    <dbReference type="NCBI Taxonomy" id="2595041"/>
    <lineage>
        <taxon>Bacteria</taxon>
        <taxon>Bacillati</taxon>
        <taxon>Bacillota</taxon>
        <taxon>Bacilli</taxon>
        <taxon>Bacillales</taxon>
        <taxon>Bacillaceae</taxon>
        <taxon>Fredinandcohnia</taxon>
    </lineage>
</organism>
<sequence>MNTSGLMGGLYQFCVWVTRLVYINLLWIVFSLLGLGVLGIFPATAALFSVIRRWVLRENEEIKVFPTFWNAYKSSFKDSQFIGYILTAIGALLYFDYHFFTAHEGPIFFAIKIVTLGAIFIFIMIALYIFPLYAHFQLKLFTYFKNAFFIGLSQLLISILMVISTVILFYALMRFSGFLFIFGLTLPAFWVTWLSHLAFRRVEKIKPLNQE</sequence>
<keyword evidence="1" id="KW-1133">Transmembrane helix</keyword>
<reference evidence="3" key="1">
    <citation type="journal article" date="2019" name="Int. J. Syst. Evol. Microbiol.">
        <title>The Global Catalogue of Microorganisms (GCM) 10K type strain sequencing project: providing services to taxonomists for standard genome sequencing and annotation.</title>
        <authorList>
            <consortium name="The Broad Institute Genomics Platform"/>
            <consortium name="The Broad Institute Genome Sequencing Center for Infectious Disease"/>
            <person name="Wu L."/>
            <person name="Ma J."/>
        </authorList>
    </citation>
    <scope>NUCLEOTIDE SEQUENCE [LARGE SCALE GENOMIC DNA]</scope>
    <source>
        <strain evidence="3">CCUG 15531</strain>
    </source>
</reference>
<keyword evidence="3" id="KW-1185">Reference proteome</keyword>
<evidence type="ECO:0000313" key="2">
    <source>
        <dbReference type="EMBL" id="MFD1780990.1"/>
    </source>
</evidence>
<keyword evidence="1" id="KW-0472">Membrane</keyword>
<gene>
    <name evidence="2" type="ORF">ACFSFW_20250</name>
</gene>
<feature type="transmembrane region" description="Helical" evidence="1">
    <location>
        <begin position="20"/>
        <end position="48"/>
    </location>
</feature>
<feature type="transmembrane region" description="Helical" evidence="1">
    <location>
        <begin position="178"/>
        <end position="199"/>
    </location>
</feature>
<proteinExistence type="predicted"/>
<dbReference type="EMBL" id="JBHUEK010000029">
    <property type="protein sequence ID" value="MFD1780990.1"/>
    <property type="molecule type" value="Genomic_DNA"/>
</dbReference>
<protein>
    <submittedName>
        <fullName evidence="2">YesL family protein</fullName>
    </submittedName>
</protein>
<feature type="transmembrane region" description="Helical" evidence="1">
    <location>
        <begin position="106"/>
        <end position="134"/>
    </location>
</feature>
<dbReference type="RefSeq" id="WP_304215233.1">
    <property type="nucleotide sequence ID" value="NZ_JBHUEK010000029.1"/>
</dbReference>
<dbReference type="Proteomes" id="UP001597227">
    <property type="component" value="Unassembled WGS sequence"/>
</dbReference>
<feature type="transmembrane region" description="Helical" evidence="1">
    <location>
        <begin position="81"/>
        <end position="100"/>
    </location>
</feature>
<evidence type="ECO:0000313" key="3">
    <source>
        <dbReference type="Proteomes" id="UP001597227"/>
    </source>
</evidence>
<feature type="transmembrane region" description="Helical" evidence="1">
    <location>
        <begin position="146"/>
        <end position="172"/>
    </location>
</feature>
<dbReference type="Pfam" id="PF04854">
    <property type="entry name" value="DUF624"/>
    <property type="match status" value="1"/>
</dbReference>
<accession>A0ABW4MSY1</accession>